<dbReference type="Proteomes" id="UP000012174">
    <property type="component" value="Unassembled WGS sequence"/>
</dbReference>
<dbReference type="Pfam" id="PF00856">
    <property type="entry name" value="SET"/>
    <property type="match status" value="1"/>
</dbReference>
<dbReference type="InterPro" id="IPR046341">
    <property type="entry name" value="SET_dom_sf"/>
</dbReference>
<proteinExistence type="predicted"/>
<dbReference type="InterPro" id="IPR053209">
    <property type="entry name" value="Gramillin-biosynth_MTr"/>
</dbReference>
<reference evidence="3" key="1">
    <citation type="journal article" date="2013" name="Genome Announc.">
        <title>Draft genome sequence of the grapevine dieback fungus Eutypa lata UCR-EL1.</title>
        <authorList>
            <person name="Blanco-Ulate B."/>
            <person name="Rolshausen P.E."/>
            <person name="Cantu D."/>
        </authorList>
    </citation>
    <scope>NUCLEOTIDE SEQUENCE [LARGE SCALE GENOMIC DNA]</scope>
    <source>
        <strain evidence="3">UCR-EL1</strain>
    </source>
</reference>
<evidence type="ECO:0000313" key="3">
    <source>
        <dbReference type="Proteomes" id="UP000012174"/>
    </source>
</evidence>
<feature type="domain" description="SET" evidence="1">
    <location>
        <begin position="34"/>
        <end position="213"/>
    </location>
</feature>
<dbReference type="CDD" id="cd20071">
    <property type="entry name" value="SET_SMYD"/>
    <property type="match status" value="1"/>
</dbReference>
<protein>
    <submittedName>
        <fullName evidence="2">Putative tpr domain-containing protein</fullName>
    </submittedName>
</protein>
<dbReference type="Gene3D" id="2.170.270.10">
    <property type="entry name" value="SET domain"/>
    <property type="match status" value="1"/>
</dbReference>
<dbReference type="OrthoDB" id="1028014at2759"/>
<dbReference type="PROSITE" id="PS50280">
    <property type="entry name" value="SET"/>
    <property type="match status" value="1"/>
</dbReference>
<name>M7SGB4_EUTLA</name>
<dbReference type="STRING" id="1287681.M7SGB4"/>
<dbReference type="HOGENOM" id="CLU_950225_0_0_1"/>
<evidence type="ECO:0000313" key="2">
    <source>
        <dbReference type="EMBL" id="EMR63298.1"/>
    </source>
</evidence>
<gene>
    <name evidence="2" type="ORF">UCREL1_9742</name>
</gene>
<dbReference type="PANTHER" id="PTHR47643">
    <property type="entry name" value="TPR DOMAIN PROTEIN (AFU_ORTHOLOGUE AFUA_5G12710)"/>
    <property type="match status" value="1"/>
</dbReference>
<accession>M7SGB4</accession>
<dbReference type="PANTHER" id="PTHR47643:SF2">
    <property type="entry name" value="TPR DOMAIN PROTEIN (AFU_ORTHOLOGUE AFUA_5G12710)"/>
    <property type="match status" value="1"/>
</dbReference>
<dbReference type="EMBL" id="KB707241">
    <property type="protein sequence ID" value="EMR63298.1"/>
    <property type="molecule type" value="Genomic_DNA"/>
</dbReference>
<dbReference type="SUPFAM" id="SSF82199">
    <property type="entry name" value="SET domain"/>
    <property type="match status" value="1"/>
</dbReference>
<sequence>MRLKEQSIGAYNWKKVVNSLSKTRGRPDVASFDDYTEIRESPGAGRGLFLTRDINADEIIMCEKAFCVVWNHEPDALSSLTCDLRDDAAIRVFPSGLHKGVMQKLLNNPSHIEKVLDLFGDYKGLGNKVHESDGSPVIDTFQVHDIIQRNAFGPGQQSEDEDISNASTGLWIRAAYINHSCVPNAKKEYVGDLMVLRASRRIAAGEEITHSYDESTDYDVRTAALDRTWGFKCHCALCAAEEMDGPALRKRRQGLENEVNAFVQRENASGARKILVLKAKRLRQSLIDTYDPERYEGLPRRALLGIEQWLQAARSK</sequence>
<dbReference type="KEGG" id="ela:UCREL1_9742"/>
<evidence type="ECO:0000259" key="1">
    <source>
        <dbReference type="PROSITE" id="PS50280"/>
    </source>
</evidence>
<keyword evidence="3" id="KW-1185">Reference proteome</keyword>
<dbReference type="eggNOG" id="KOG2084">
    <property type="taxonomic scope" value="Eukaryota"/>
</dbReference>
<organism evidence="2 3">
    <name type="scientific">Eutypa lata (strain UCR-EL1)</name>
    <name type="common">Grapevine dieback disease fungus</name>
    <name type="synonym">Eutypa armeniacae</name>
    <dbReference type="NCBI Taxonomy" id="1287681"/>
    <lineage>
        <taxon>Eukaryota</taxon>
        <taxon>Fungi</taxon>
        <taxon>Dikarya</taxon>
        <taxon>Ascomycota</taxon>
        <taxon>Pezizomycotina</taxon>
        <taxon>Sordariomycetes</taxon>
        <taxon>Xylariomycetidae</taxon>
        <taxon>Xylariales</taxon>
        <taxon>Diatrypaceae</taxon>
        <taxon>Eutypa</taxon>
    </lineage>
</organism>
<dbReference type="SMART" id="SM00317">
    <property type="entry name" value="SET"/>
    <property type="match status" value="1"/>
</dbReference>
<dbReference type="InterPro" id="IPR001214">
    <property type="entry name" value="SET_dom"/>
</dbReference>
<dbReference type="AlphaFoldDB" id="M7SGB4"/>